<evidence type="ECO:0000259" key="1">
    <source>
        <dbReference type="Pfam" id="PF00326"/>
    </source>
</evidence>
<evidence type="ECO:0000313" key="2">
    <source>
        <dbReference type="EMBL" id="PYI55091.1"/>
    </source>
</evidence>
<dbReference type="SUPFAM" id="SSF53474">
    <property type="entry name" value="alpha/beta-Hydrolases"/>
    <property type="match status" value="1"/>
</dbReference>
<dbReference type="Gene3D" id="3.40.50.1820">
    <property type="entry name" value="alpha/beta hydrolase"/>
    <property type="match status" value="1"/>
</dbReference>
<feature type="domain" description="Peptidase S9 prolyl oligopeptidase catalytic" evidence="1">
    <location>
        <begin position="93"/>
        <end position="262"/>
    </location>
</feature>
<dbReference type="PANTHER" id="PTHR43265">
    <property type="entry name" value="ESTERASE ESTD"/>
    <property type="match status" value="1"/>
</dbReference>
<name>A0A2V5K6R8_9BACL</name>
<dbReference type="AlphaFoldDB" id="A0A2V5K6R8"/>
<dbReference type="EMBL" id="QJVJ01000004">
    <property type="protein sequence ID" value="PYI55091.1"/>
    <property type="molecule type" value="Genomic_DNA"/>
</dbReference>
<comment type="caution">
    <text evidence="2">The sequence shown here is derived from an EMBL/GenBank/DDBJ whole genome shotgun (WGS) entry which is preliminary data.</text>
</comment>
<dbReference type="InterPro" id="IPR029058">
    <property type="entry name" value="AB_hydrolase_fold"/>
</dbReference>
<dbReference type="InterPro" id="IPR001375">
    <property type="entry name" value="Peptidase_S9_cat"/>
</dbReference>
<accession>A0A2V5K6R8</accession>
<proteinExistence type="predicted"/>
<dbReference type="OrthoDB" id="9780269at2"/>
<organism evidence="2 3">
    <name type="scientific">Paenibacillus flagellatus</name>
    <dbReference type="NCBI Taxonomy" id="2211139"/>
    <lineage>
        <taxon>Bacteria</taxon>
        <taxon>Bacillati</taxon>
        <taxon>Bacillota</taxon>
        <taxon>Bacilli</taxon>
        <taxon>Bacillales</taxon>
        <taxon>Paenibacillaceae</taxon>
        <taxon>Paenibacillus</taxon>
    </lineage>
</organism>
<dbReference type="RefSeq" id="WP_110840086.1">
    <property type="nucleotide sequence ID" value="NZ_QJVJ01000004.1"/>
</dbReference>
<dbReference type="Proteomes" id="UP000247476">
    <property type="component" value="Unassembled WGS sequence"/>
</dbReference>
<reference evidence="2 3" key="1">
    <citation type="submission" date="2018-05" db="EMBL/GenBank/DDBJ databases">
        <title>Paenibacillus flagellatus sp. nov., isolated from selenium mineral soil.</title>
        <authorList>
            <person name="Dai X."/>
        </authorList>
    </citation>
    <scope>NUCLEOTIDE SEQUENCE [LARGE SCALE GENOMIC DNA]</scope>
    <source>
        <strain evidence="2 3">DXL2</strain>
    </source>
</reference>
<keyword evidence="2" id="KW-0378">Hydrolase</keyword>
<dbReference type="GO" id="GO:0052689">
    <property type="term" value="F:carboxylic ester hydrolase activity"/>
    <property type="evidence" value="ECO:0007669"/>
    <property type="project" value="TreeGrafter"/>
</dbReference>
<dbReference type="InterPro" id="IPR053145">
    <property type="entry name" value="AB_hydrolase_Est10"/>
</dbReference>
<gene>
    <name evidence="2" type="ORF">DLM86_11205</name>
</gene>
<evidence type="ECO:0000313" key="3">
    <source>
        <dbReference type="Proteomes" id="UP000247476"/>
    </source>
</evidence>
<protein>
    <submittedName>
        <fullName evidence="2">Alpha/beta hydrolase</fullName>
    </submittedName>
</protein>
<dbReference type="Pfam" id="PF00326">
    <property type="entry name" value="Peptidase_S9"/>
    <property type="match status" value="1"/>
</dbReference>
<keyword evidence="3" id="KW-1185">Reference proteome</keyword>
<dbReference type="PANTHER" id="PTHR43265:SF1">
    <property type="entry name" value="ESTERASE ESTD"/>
    <property type="match status" value="1"/>
</dbReference>
<dbReference type="GO" id="GO:0006508">
    <property type="term" value="P:proteolysis"/>
    <property type="evidence" value="ECO:0007669"/>
    <property type="project" value="InterPro"/>
</dbReference>
<dbReference type="GO" id="GO:0008236">
    <property type="term" value="F:serine-type peptidase activity"/>
    <property type="evidence" value="ECO:0007669"/>
    <property type="project" value="InterPro"/>
</dbReference>
<sequence length="276" mass="31109">MERAITIQYGSIELKATLHYPEAAKTNEGDQGGQCPLIVICHGFVGNRIGVDRLFVGAARKFAAAGYMTLRFDYAGCGESTGDYGEGGLDSMIEQTRVVLDYALDIDYVDLNRVSLLGHSLGGAVALLTAAQDRRVKQLLLWSAVAHPFNDIVRIVGQNTYDDAIRYGSADYMGYSLRPAFFESLSAHQPFAQLRKFAGDVFLAHGTSDRVVPADYCSLYQKLFWMRSFGQCDMELLFQADHTFSSGESKRELYDKTLHWLTYNEKRKREWHNWEI</sequence>